<organism evidence="3 4">
    <name type="scientific">Artemisia annua</name>
    <name type="common">Sweet wormwood</name>
    <dbReference type="NCBI Taxonomy" id="35608"/>
    <lineage>
        <taxon>Eukaryota</taxon>
        <taxon>Viridiplantae</taxon>
        <taxon>Streptophyta</taxon>
        <taxon>Embryophyta</taxon>
        <taxon>Tracheophyta</taxon>
        <taxon>Spermatophyta</taxon>
        <taxon>Magnoliopsida</taxon>
        <taxon>eudicotyledons</taxon>
        <taxon>Gunneridae</taxon>
        <taxon>Pentapetalae</taxon>
        <taxon>asterids</taxon>
        <taxon>campanulids</taxon>
        <taxon>Asterales</taxon>
        <taxon>Asteraceae</taxon>
        <taxon>Asteroideae</taxon>
        <taxon>Anthemideae</taxon>
        <taxon>Artemisiinae</taxon>
        <taxon>Artemisia</taxon>
    </lineage>
</organism>
<dbReference type="OrthoDB" id="1903086at2759"/>
<reference evidence="3 4" key="1">
    <citation type="journal article" date="2018" name="Mol. Plant">
        <title>The genome of Artemisia annua provides insight into the evolution of Asteraceae family and artemisinin biosynthesis.</title>
        <authorList>
            <person name="Shen Q."/>
            <person name="Zhang L."/>
            <person name="Liao Z."/>
            <person name="Wang S."/>
            <person name="Yan T."/>
            <person name="Shi P."/>
            <person name="Liu M."/>
            <person name="Fu X."/>
            <person name="Pan Q."/>
            <person name="Wang Y."/>
            <person name="Lv Z."/>
            <person name="Lu X."/>
            <person name="Zhang F."/>
            <person name="Jiang W."/>
            <person name="Ma Y."/>
            <person name="Chen M."/>
            <person name="Hao X."/>
            <person name="Li L."/>
            <person name="Tang Y."/>
            <person name="Lv G."/>
            <person name="Zhou Y."/>
            <person name="Sun X."/>
            <person name="Brodelius P.E."/>
            <person name="Rose J.K.C."/>
            <person name="Tang K."/>
        </authorList>
    </citation>
    <scope>NUCLEOTIDE SEQUENCE [LARGE SCALE GENOMIC DNA]</scope>
    <source>
        <strain evidence="4">cv. Huhao1</strain>
        <tissue evidence="3">Leaf</tissue>
    </source>
</reference>
<feature type="repeat" description="PPR" evidence="2">
    <location>
        <begin position="5"/>
        <end position="39"/>
    </location>
</feature>
<evidence type="ECO:0000313" key="3">
    <source>
        <dbReference type="EMBL" id="PWA78641.1"/>
    </source>
</evidence>
<protein>
    <submittedName>
        <fullName evidence="3">Tetratricopeptide repeat (TPR)-like superfamily protein</fullName>
    </submittedName>
</protein>
<evidence type="ECO:0000256" key="2">
    <source>
        <dbReference type="PROSITE-ProRule" id="PRU00708"/>
    </source>
</evidence>
<dbReference type="InterPro" id="IPR002885">
    <property type="entry name" value="PPR_rpt"/>
</dbReference>
<keyword evidence="1" id="KW-0677">Repeat</keyword>
<sequence>MPIKNVVSWIAMVSAYVENWDIGNARKVFDEMPERNVALWNAMIMGYMREKSGVDKGFELFGLMPERNAVMYAYVITGFVRSARVDKAREVYDGMCREWRDPFCSNALMNGYLKMGRLEDAVRVYEEMMVKNVVSWSTMVDGYMKASCFEDGFGQNGYGKEALELQWALMGRASGWSLIILRFLALESLDSLVLDA</sequence>
<dbReference type="GO" id="GO:0003723">
    <property type="term" value="F:RNA binding"/>
    <property type="evidence" value="ECO:0007669"/>
    <property type="project" value="InterPro"/>
</dbReference>
<evidence type="ECO:0000313" key="4">
    <source>
        <dbReference type="Proteomes" id="UP000245207"/>
    </source>
</evidence>
<accession>A0A2U1NYR2</accession>
<dbReference type="Proteomes" id="UP000245207">
    <property type="component" value="Unassembled WGS sequence"/>
</dbReference>
<feature type="repeat" description="PPR" evidence="2">
    <location>
        <begin position="101"/>
        <end position="135"/>
    </location>
</feature>
<evidence type="ECO:0000256" key="1">
    <source>
        <dbReference type="ARBA" id="ARBA00022737"/>
    </source>
</evidence>
<gene>
    <name evidence="3" type="ORF">CTI12_AA214850</name>
</gene>
<dbReference type="NCBIfam" id="TIGR00756">
    <property type="entry name" value="PPR"/>
    <property type="match status" value="2"/>
</dbReference>
<keyword evidence="4" id="KW-1185">Reference proteome</keyword>
<dbReference type="Gene3D" id="1.25.40.10">
    <property type="entry name" value="Tetratricopeptide repeat domain"/>
    <property type="match status" value="2"/>
</dbReference>
<dbReference type="PANTHER" id="PTHR47926:SF478">
    <property type="entry name" value="PENTACOTRIPEPTIDE-REPEAT REGION OF PRORP DOMAIN-CONTAINING PROTEIN"/>
    <property type="match status" value="1"/>
</dbReference>
<dbReference type="InterPro" id="IPR011990">
    <property type="entry name" value="TPR-like_helical_dom_sf"/>
</dbReference>
<dbReference type="PANTHER" id="PTHR47926">
    <property type="entry name" value="PENTATRICOPEPTIDE REPEAT-CONTAINING PROTEIN"/>
    <property type="match status" value="1"/>
</dbReference>
<proteinExistence type="predicted"/>
<name>A0A2U1NYR2_ARTAN</name>
<dbReference type="GO" id="GO:0009451">
    <property type="term" value="P:RNA modification"/>
    <property type="evidence" value="ECO:0007669"/>
    <property type="project" value="InterPro"/>
</dbReference>
<dbReference type="EMBL" id="PKPP01001959">
    <property type="protein sequence ID" value="PWA78641.1"/>
    <property type="molecule type" value="Genomic_DNA"/>
</dbReference>
<dbReference type="Pfam" id="PF01535">
    <property type="entry name" value="PPR"/>
    <property type="match status" value="5"/>
</dbReference>
<dbReference type="InterPro" id="IPR046960">
    <property type="entry name" value="PPR_At4g14850-like_plant"/>
</dbReference>
<dbReference type="PROSITE" id="PS51375">
    <property type="entry name" value="PPR"/>
    <property type="match status" value="2"/>
</dbReference>
<dbReference type="AlphaFoldDB" id="A0A2U1NYR2"/>
<comment type="caution">
    <text evidence="3">The sequence shown here is derived from an EMBL/GenBank/DDBJ whole genome shotgun (WGS) entry which is preliminary data.</text>
</comment>